<evidence type="ECO:0000259" key="1">
    <source>
        <dbReference type="PROSITE" id="PS50994"/>
    </source>
</evidence>
<accession>A0AAQ3TPT7</accession>
<dbReference type="Pfam" id="PF17921">
    <property type="entry name" value="Integrase_H2C2"/>
    <property type="match status" value="1"/>
</dbReference>
<dbReference type="PANTHER" id="PTHR45835:SF99">
    <property type="entry name" value="CHROMO DOMAIN-CONTAINING PROTEIN-RELATED"/>
    <property type="match status" value="1"/>
</dbReference>
<organism evidence="2 3">
    <name type="scientific">Paspalum notatum var. saurae</name>
    <dbReference type="NCBI Taxonomy" id="547442"/>
    <lineage>
        <taxon>Eukaryota</taxon>
        <taxon>Viridiplantae</taxon>
        <taxon>Streptophyta</taxon>
        <taxon>Embryophyta</taxon>
        <taxon>Tracheophyta</taxon>
        <taxon>Spermatophyta</taxon>
        <taxon>Magnoliopsida</taxon>
        <taxon>Liliopsida</taxon>
        <taxon>Poales</taxon>
        <taxon>Poaceae</taxon>
        <taxon>PACMAD clade</taxon>
        <taxon>Panicoideae</taxon>
        <taxon>Andropogonodae</taxon>
        <taxon>Paspaleae</taxon>
        <taxon>Paspalinae</taxon>
        <taxon>Paspalum</taxon>
    </lineage>
</organism>
<dbReference type="InterPro" id="IPR001584">
    <property type="entry name" value="Integrase_cat-core"/>
</dbReference>
<dbReference type="SUPFAM" id="SSF53098">
    <property type="entry name" value="Ribonuclease H-like"/>
    <property type="match status" value="1"/>
</dbReference>
<dbReference type="InterPro" id="IPR012337">
    <property type="entry name" value="RNaseH-like_sf"/>
</dbReference>
<dbReference type="Pfam" id="PF24626">
    <property type="entry name" value="SH3_Tf2-1"/>
    <property type="match status" value="1"/>
</dbReference>
<feature type="domain" description="Integrase catalytic" evidence="1">
    <location>
        <begin position="76"/>
        <end position="184"/>
    </location>
</feature>
<evidence type="ECO:0000313" key="3">
    <source>
        <dbReference type="Proteomes" id="UP001341281"/>
    </source>
</evidence>
<dbReference type="Proteomes" id="UP001341281">
    <property type="component" value="Chromosome 05"/>
</dbReference>
<dbReference type="InterPro" id="IPR056924">
    <property type="entry name" value="SH3_Tf2-1"/>
</dbReference>
<protein>
    <recommendedName>
        <fullName evidence="1">Integrase catalytic domain-containing protein</fullName>
    </recommendedName>
</protein>
<dbReference type="EMBL" id="CP144749">
    <property type="protein sequence ID" value="WVZ75952.1"/>
    <property type="molecule type" value="Genomic_DNA"/>
</dbReference>
<gene>
    <name evidence="2" type="ORF">U9M48_023964</name>
</gene>
<evidence type="ECO:0000313" key="2">
    <source>
        <dbReference type="EMBL" id="WVZ75952.1"/>
    </source>
</evidence>
<dbReference type="AlphaFoldDB" id="A0AAQ3TPT7"/>
<dbReference type="GO" id="GO:0003676">
    <property type="term" value="F:nucleic acid binding"/>
    <property type="evidence" value="ECO:0007669"/>
    <property type="project" value="InterPro"/>
</dbReference>
<dbReference type="GO" id="GO:0015074">
    <property type="term" value="P:DNA integration"/>
    <property type="evidence" value="ECO:0007669"/>
    <property type="project" value="InterPro"/>
</dbReference>
<proteinExistence type="predicted"/>
<dbReference type="InterPro" id="IPR036397">
    <property type="entry name" value="RNaseH_sf"/>
</dbReference>
<dbReference type="InterPro" id="IPR041588">
    <property type="entry name" value="Integrase_H2C2"/>
</dbReference>
<keyword evidence="3" id="KW-1185">Reference proteome</keyword>
<reference evidence="2 3" key="1">
    <citation type="submission" date="2024-02" db="EMBL/GenBank/DDBJ databases">
        <title>High-quality chromosome-scale genome assembly of Pensacola bahiagrass (Paspalum notatum Flugge var. saurae).</title>
        <authorList>
            <person name="Vega J.M."/>
            <person name="Podio M."/>
            <person name="Orjuela J."/>
            <person name="Siena L.A."/>
            <person name="Pessino S.C."/>
            <person name="Combes M.C."/>
            <person name="Mariac C."/>
            <person name="Albertini E."/>
            <person name="Pupilli F."/>
            <person name="Ortiz J.P.A."/>
            <person name="Leblanc O."/>
        </authorList>
    </citation>
    <scope>NUCLEOTIDE SEQUENCE [LARGE SCALE GENOMIC DNA]</scope>
    <source>
        <strain evidence="2">R1</strain>
        <tissue evidence="2">Leaf</tissue>
    </source>
</reference>
<dbReference type="PANTHER" id="PTHR45835">
    <property type="entry name" value="YALI0A06105P"/>
    <property type="match status" value="1"/>
</dbReference>
<dbReference type="Gene3D" id="3.30.420.10">
    <property type="entry name" value="Ribonuclease H-like superfamily/Ribonuclease H"/>
    <property type="match status" value="1"/>
</dbReference>
<name>A0AAQ3TPT7_PASNO</name>
<dbReference type="Gene3D" id="1.10.340.70">
    <property type="match status" value="1"/>
</dbReference>
<sequence>MYQDLKQKFWWTRMKREIAKNVSECDVCQRIKADHLKAAGMLQPLTIPTWKWEDVHMDFIVGLPHTQKGYDSIWVVIDRLTKSAHFIPVKTIYRAKQGSLFVSHFWEQIQDALETNLIRSSTYHPQTSGQVERVNQILEDMLRARALTYSTKWDECLPLAEFAYNNSYQKSLEMAPFEALYGRRCRTPLNWSEPGERVSFGPDLVTQAEEQVKHIHENLKRAQSRQKSYSDRRRRPLAFQKDDHVYLRVSPMKGVHRFGVKGKLAPRYVGPFKIIEQCGPIAYRLELPSYLAAVHDVFHVSQLKKCLRVPEEVVDTSQIQIEADLTYEEKPIKVLDQKTKIDSKKSC</sequence>
<dbReference type="PROSITE" id="PS50994">
    <property type="entry name" value="INTEGRASE"/>
    <property type="match status" value="1"/>
</dbReference>